<name>A0A078S5I3_BACUN</name>
<comment type="caution">
    <text evidence="2">The sequence shown here is derived from an EMBL/GenBank/DDBJ whole genome shotgun (WGS) entry which is preliminary data.</text>
</comment>
<sequence>MGNSIFLRGFEIEDALLINKWRNDFEIQKLVSTSFKYVSLEIEKEWVKSKMMDNRKDIYLAICLNDDSRKMVGYVSVNNIDYLNRTAVGGGIVIDPLYQDGIIRYEVGMLIRELVFNHLNINRYEGKCLSEHIASRVIMEASGYKLEGIYREAIYKDGKYHDQCVYSLLRADYEEWMERGDYSLSVFAKKVRHLRNSYAASRL</sequence>
<dbReference type="EMBL" id="JNHN01000004">
    <property type="protein sequence ID" value="KDS64905.1"/>
    <property type="molecule type" value="Genomic_DNA"/>
</dbReference>
<dbReference type="Proteomes" id="UP000028013">
    <property type="component" value="Unassembled WGS sequence"/>
</dbReference>
<dbReference type="InterPro" id="IPR016181">
    <property type="entry name" value="Acyl_CoA_acyltransferase"/>
</dbReference>
<evidence type="ECO:0000259" key="1">
    <source>
        <dbReference type="Pfam" id="PF13302"/>
    </source>
</evidence>
<dbReference type="GO" id="GO:0016747">
    <property type="term" value="F:acyltransferase activity, transferring groups other than amino-acyl groups"/>
    <property type="evidence" value="ECO:0007669"/>
    <property type="project" value="InterPro"/>
</dbReference>
<proteinExistence type="predicted"/>
<dbReference type="RefSeq" id="WP_035448240.1">
    <property type="nucleotide sequence ID" value="NZ_JNHN01000004.1"/>
</dbReference>
<dbReference type="PATRIC" id="fig|1339349.3.peg.113"/>
<protein>
    <submittedName>
        <fullName evidence="2">Acetyltransferase domain protein</fullName>
    </submittedName>
</protein>
<dbReference type="EMBL" id="JNHN01000091">
    <property type="protein sequence ID" value="KDS56993.1"/>
    <property type="molecule type" value="Genomic_DNA"/>
</dbReference>
<keyword evidence="2" id="KW-0808">Transferase</keyword>
<accession>A0A078S5I3</accession>
<reference evidence="2 4" key="1">
    <citation type="submission" date="2014-04" db="EMBL/GenBank/DDBJ databases">
        <authorList>
            <person name="Sears C."/>
            <person name="Carroll K."/>
            <person name="Sack B.R."/>
            <person name="Qadri F."/>
            <person name="Myers L.L."/>
            <person name="Chung G.-T."/>
            <person name="Escheverria P."/>
            <person name="Fraser C.M."/>
            <person name="Sadzewicz L."/>
            <person name="Shefchek K.A."/>
            <person name="Tallon L."/>
            <person name="Das S.P."/>
            <person name="Daugherty S."/>
            <person name="Mongodin E.F."/>
        </authorList>
    </citation>
    <scope>NUCLEOTIDE SEQUENCE [LARGE SCALE GENOMIC DNA]</scope>
    <source>
        <strain evidence="2 4">3978 T3 ii</strain>
    </source>
</reference>
<evidence type="ECO:0000313" key="4">
    <source>
        <dbReference type="Proteomes" id="UP000028013"/>
    </source>
</evidence>
<dbReference type="Pfam" id="PF13302">
    <property type="entry name" value="Acetyltransf_3"/>
    <property type="match status" value="1"/>
</dbReference>
<dbReference type="PANTHER" id="PTHR43415">
    <property type="entry name" value="SPERMIDINE N(1)-ACETYLTRANSFERASE"/>
    <property type="match status" value="1"/>
</dbReference>
<evidence type="ECO:0000313" key="2">
    <source>
        <dbReference type="EMBL" id="KDS56993.1"/>
    </source>
</evidence>
<dbReference type="InterPro" id="IPR000182">
    <property type="entry name" value="GNAT_dom"/>
</dbReference>
<evidence type="ECO:0000313" key="3">
    <source>
        <dbReference type="EMBL" id="KDS64905.1"/>
    </source>
</evidence>
<dbReference type="SUPFAM" id="SSF55729">
    <property type="entry name" value="Acyl-CoA N-acyltransferases (Nat)"/>
    <property type="match status" value="1"/>
</dbReference>
<dbReference type="AlphaFoldDB" id="A0A078S5I3"/>
<feature type="domain" description="N-acetyltransferase" evidence="1">
    <location>
        <begin position="5"/>
        <end position="145"/>
    </location>
</feature>
<dbReference type="Gene3D" id="3.40.630.30">
    <property type="match status" value="1"/>
</dbReference>
<organism evidence="2 4">
    <name type="scientific">Bacteroides uniformis str. 3978 T3 ii</name>
    <dbReference type="NCBI Taxonomy" id="1339349"/>
    <lineage>
        <taxon>Bacteria</taxon>
        <taxon>Pseudomonadati</taxon>
        <taxon>Bacteroidota</taxon>
        <taxon>Bacteroidia</taxon>
        <taxon>Bacteroidales</taxon>
        <taxon>Bacteroidaceae</taxon>
        <taxon>Bacteroides</taxon>
    </lineage>
</organism>
<dbReference type="PANTHER" id="PTHR43415:SF3">
    <property type="entry name" value="GNAT-FAMILY ACETYLTRANSFERASE"/>
    <property type="match status" value="1"/>
</dbReference>
<gene>
    <name evidence="3" type="ORF">M094_3206</name>
    <name evidence="2" type="ORF">M094_3965</name>
</gene>